<proteinExistence type="predicted"/>
<sequence>MRTEPIEIYSDATNAAVMRHPGRQFPGMLIQGDTLYSLSRMAATALAGAEPDSDHWHDLKELVDNLQSRVDFYSQVMREHGLKLPFVDGSE</sequence>
<dbReference type="Proteomes" id="UP000557392">
    <property type="component" value="Unassembled WGS sequence"/>
</dbReference>
<reference evidence="1 2" key="1">
    <citation type="submission" date="2020-08" db="EMBL/GenBank/DDBJ databases">
        <title>Genomic Encyclopedia of Type Strains, Phase IV (KMG-IV): sequencing the most valuable type-strain genomes for metagenomic binning, comparative biology and taxonomic classification.</title>
        <authorList>
            <person name="Goeker M."/>
        </authorList>
    </citation>
    <scope>NUCLEOTIDE SEQUENCE [LARGE SCALE GENOMIC DNA]</scope>
    <source>
        <strain evidence="1 2">DSM 101806</strain>
    </source>
</reference>
<evidence type="ECO:0000313" key="1">
    <source>
        <dbReference type="EMBL" id="MBB4101054.1"/>
    </source>
</evidence>
<name>A0A7W6JWW3_9SPHN</name>
<dbReference type="RefSeq" id="WP_184000393.1">
    <property type="nucleotide sequence ID" value="NZ_JACIEH010000004.1"/>
</dbReference>
<protein>
    <submittedName>
        <fullName evidence="1">Putative RNase H-like HicB family nuclease</fullName>
    </submittedName>
</protein>
<dbReference type="InterPro" id="IPR053801">
    <property type="entry name" value="DUF6959"/>
</dbReference>
<dbReference type="Pfam" id="PF22281">
    <property type="entry name" value="DUF6959"/>
    <property type="match status" value="1"/>
</dbReference>
<organism evidence="1 2">
    <name type="scientific">Sphingomonas kyeonggiensis</name>
    <dbReference type="NCBI Taxonomy" id="1268553"/>
    <lineage>
        <taxon>Bacteria</taxon>
        <taxon>Pseudomonadati</taxon>
        <taxon>Pseudomonadota</taxon>
        <taxon>Alphaproteobacteria</taxon>
        <taxon>Sphingomonadales</taxon>
        <taxon>Sphingomonadaceae</taxon>
        <taxon>Sphingomonas</taxon>
    </lineage>
</organism>
<dbReference type="AlphaFoldDB" id="A0A7W6JWW3"/>
<dbReference type="EMBL" id="JACIEH010000004">
    <property type="protein sequence ID" value="MBB4101054.1"/>
    <property type="molecule type" value="Genomic_DNA"/>
</dbReference>
<comment type="caution">
    <text evidence="1">The sequence shown here is derived from an EMBL/GenBank/DDBJ whole genome shotgun (WGS) entry which is preliminary data.</text>
</comment>
<gene>
    <name evidence="1" type="ORF">GGR46_004643</name>
</gene>
<evidence type="ECO:0000313" key="2">
    <source>
        <dbReference type="Proteomes" id="UP000557392"/>
    </source>
</evidence>
<keyword evidence="2" id="KW-1185">Reference proteome</keyword>
<accession>A0A7W6JWW3</accession>